<dbReference type="GO" id="GO:0051537">
    <property type="term" value="F:2 iron, 2 sulfur cluster binding"/>
    <property type="evidence" value="ECO:0007669"/>
    <property type="project" value="UniProtKB-KW"/>
</dbReference>
<dbReference type="AlphaFoldDB" id="A0A928Z5Z5"/>
<gene>
    <name evidence="6" type="ORF">IQ266_26500</name>
</gene>
<keyword evidence="1" id="KW-0001">2Fe-2S</keyword>
<proteinExistence type="predicted"/>
<evidence type="ECO:0000256" key="1">
    <source>
        <dbReference type="ARBA" id="ARBA00022714"/>
    </source>
</evidence>
<dbReference type="SMART" id="SM00704">
    <property type="entry name" value="ZnF_CDGSH"/>
    <property type="match status" value="1"/>
</dbReference>
<evidence type="ECO:0000256" key="4">
    <source>
        <dbReference type="ARBA" id="ARBA00023014"/>
    </source>
</evidence>
<dbReference type="GO" id="GO:0046872">
    <property type="term" value="F:metal ion binding"/>
    <property type="evidence" value="ECO:0007669"/>
    <property type="project" value="UniProtKB-KW"/>
</dbReference>
<dbReference type="RefSeq" id="WP_264328099.1">
    <property type="nucleotide sequence ID" value="NZ_JADEXQ010000174.1"/>
</dbReference>
<evidence type="ECO:0000256" key="2">
    <source>
        <dbReference type="ARBA" id="ARBA00022723"/>
    </source>
</evidence>
<dbReference type="EMBL" id="JADEXQ010000174">
    <property type="protein sequence ID" value="MBE9033289.1"/>
    <property type="molecule type" value="Genomic_DNA"/>
</dbReference>
<evidence type="ECO:0000256" key="3">
    <source>
        <dbReference type="ARBA" id="ARBA00023004"/>
    </source>
</evidence>
<accession>A0A928Z5Z5</accession>
<feature type="domain" description="Iron-binding zinc finger CDGSH type" evidence="5">
    <location>
        <begin position="12"/>
        <end position="62"/>
    </location>
</feature>
<sequence>MSDKTQVKVNDNGPLLIKGEFSVIDGEGKEFTIDKPMAAICRCGASTTQPFCNGAHLKLPFESVVRVPQGE</sequence>
<reference evidence="6" key="1">
    <citation type="submission" date="2020-10" db="EMBL/GenBank/DDBJ databases">
        <authorList>
            <person name="Castelo-Branco R."/>
            <person name="Eusebio N."/>
            <person name="Adriana R."/>
            <person name="Vieira A."/>
            <person name="Brugerolle De Fraissinette N."/>
            <person name="Rezende De Castro R."/>
            <person name="Schneider M.P."/>
            <person name="Vasconcelos V."/>
            <person name="Leao P.N."/>
        </authorList>
    </citation>
    <scope>NUCLEOTIDE SEQUENCE</scope>
    <source>
        <strain evidence="6">LEGE 11480</strain>
    </source>
</reference>
<dbReference type="InterPro" id="IPR042216">
    <property type="entry name" value="MitoNEET_CISD"/>
</dbReference>
<evidence type="ECO:0000313" key="7">
    <source>
        <dbReference type="Proteomes" id="UP000625316"/>
    </source>
</evidence>
<keyword evidence="4" id="KW-0411">Iron-sulfur</keyword>
<keyword evidence="2" id="KW-0479">Metal-binding</keyword>
<protein>
    <submittedName>
        <fullName evidence="6">CDGSH iron-sulfur domain-containing protein</fullName>
    </submittedName>
</protein>
<keyword evidence="3" id="KW-0408">Iron</keyword>
<dbReference type="Proteomes" id="UP000625316">
    <property type="component" value="Unassembled WGS sequence"/>
</dbReference>
<evidence type="ECO:0000313" key="6">
    <source>
        <dbReference type="EMBL" id="MBE9033289.1"/>
    </source>
</evidence>
<dbReference type="Pfam" id="PF09360">
    <property type="entry name" value="zf-CDGSH"/>
    <property type="match status" value="1"/>
</dbReference>
<organism evidence="6 7">
    <name type="scientific">Romeriopsis navalis LEGE 11480</name>
    <dbReference type="NCBI Taxonomy" id="2777977"/>
    <lineage>
        <taxon>Bacteria</taxon>
        <taxon>Bacillati</taxon>
        <taxon>Cyanobacteriota</taxon>
        <taxon>Cyanophyceae</taxon>
        <taxon>Leptolyngbyales</taxon>
        <taxon>Leptolyngbyaceae</taxon>
        <taxon>Romeriopsis</taxon>
        <taxon>Romeriopsis navalis</taxon>
    </lineage>
</organism>
<keyword evidence="7" id="KW-1185">Reference proteome</keyword>
<evidence type="ECO:0000259" key="5">
    <source>
        <dbReference type="SMART" id="SM00704"/>
    </source>
</evidence>
<dbReference type="Gene3D" id="3.40.5.90">
    <property type="entry name" value="CDGSH iron-sulfur domain, mitoNEET-type"/>
    <property type="match status" value="1"/>
</dbReference>
<dbReference type="InterPro" id="IPR018967">
    <property type="entry name" value="FeS-contain_CDGSH-typ"/>
</dbReference>
<name>A0A928Z5Z5_9CYAN</name>
<dbReference type="GO" id="GO:0005737">
    <property type="term" value="C:cytoplasm"/>
    <property type="evidence" value="ECO:0007669"/>
    <property type="project" value="UniProtKB-ARBA"/>
</dbReference>
<comment type="caution">
    <text evidence="6">The sequence shown here is derived from an EMBL/GenBank/DDBJ whole genome shotgun (WGS) entry which is preliminary data.</text>
</comment>